<name>A0ACC0DEX7_9PEZI</name>
<proteinExistence type="predicted"/>
<protein>
    <submittedName>
        <fullName evidence="1">Thioesterase/thiol ester dehydrase-isomerase</fullName>
    </submittedName>
</protein>
<evidence type="ECO:0000313" key="2">
    <source>
        <dbReference type="Proteomes" id="UP001497680"/>
    </source>
</evidence>
<dbReference type="Proteomes" id="UP001497680">
    <property type="component" value="Unassembled WGS sequence"/>
</dbReference>
<comment type="caution">
    <text evidence="1">The sequence shown here is derived from an EMBL/GenBank/DDBJ whole genome shotgun (WGS) entry which is preliminary data.</text>
</comment>
<reference evidence="1 2" key="1">
    <citation type="journal article" date="2022" name="New Phytol.">
        <title>Ecological generalism drives hyperdiversity of secondary metabolite gene clusters in xylarialean endophytes.</title>
        <authorList>
            <person name="Franco M.E.E."/>
            <person name="Wisecaver J.H."/>
            <person name="Arnold A.E."/>
            <person name="Ju Y.M."/>
            <person name="Slot J.C."/>
            <person name="Ahrendt S."/>
            <person name="Moore L.P."/>
            <person name="Eastman K.E."/>
            <person name="Scott K."/>
            <person name="Konkel Z."/>
            <person name="Mondo S.J."/>
            <person name="Kuo A."/>
            <person name="Hayes R.D."/>
            <person name="Haridas S."/>
            <person name="Andreopoulos B."/>
            <person name="Riley R."/>
            <person name="LaButti K."/>
            <person name="Pangilinan J."/>
            <person name="Lipzen A."/>
            <person name="Amirebrahimi M."/>
            <person name="Yan J."/>
            <person name="Adam C."/>
            <person name="Keymanesh K."/>
            <person name="Ng V."/>
            <person name="Louie K."/>
            <person name="Northen T."/>
            <person name="Drula E."/>
            <person name="Henrissat B."/>
            <person name="Hsieh H.M."/>
            <person name="Youens-Clark K."/>
            <person name="Lutzoni F."/>
            <person name="Miadlikowska J."/>
            <person name="Eastwood D.C."/>
            <person name="Hamelin R.C."/>
            <person name="Grigoriev I.V."/>
            <person name="U'Ren J.M."/>
        </authorList>
    </citation>
    <scope>NUCLEOTIDE SEQUENCE [LARGE SCALE GENOMIC DNA]</scope>
    <source>
        <strain evidence="1 2">ER1909</strain>
    </source>
</reference>
<dbReference type="EMBL" id="MU394287">
    <property type="protein sequence ID" value="KAI6091363.1"/>
    <property type="molecule type" value="Genomic_DNA"/>
</dbReference>
<keyword evidence="2" id="KW-1185">Reference proteome</keyword>
<gene>
    <name evidence="1" type="ORF">F4821DRAFT_200514</name>
</gene>
<sequence length="262" mass="28607">MASFDPLAKPHSAPTDHNQCVPDPLAHFKAMPWCKALLEERAVVNVVVPDRRPMPTGESNFVRKTMNSPTTVRACVSFMRFVKPSEITSTTVTTAPTTPPRQKKEESQNKSNMSGGGGSENKKGSKKPLSKSEPLLSGGGKDNGEDPRNPFLLFNALADLGEDCTSYVHTMHGGLYGVLMDEVMGTAANFQSENGAYTVSFTTKFRRAVSPPMVVLIRGRVVRKEGRKLHLRGTIEDKDGNIMAEAEGLWVMMAKNVGRSQL</sequence>
<accession>A0ACC0DEX7</accession>
<evidence type="ECO:0000313" key="1">
    <source>
        <dbReference type="EMBL" id="KAI6091363.1"/>
    </source>
</evidence>
<organism evidence="1 2">
    <name type="scientific">Hypoxylon rubiginosum</name>
    <dbReference type="NCBI Taxonomy" id="110542"/>
    <lineage>
        <taxon>Eukaryota</taxon>
        <taxon>Fungi</taxon>
        <taxon>Dikarya</taxon>
        <taxon>Ascomycota</taxon>
        <taxon>Pezizomycotina</taxon>
        <taxon>Sordariomycetes</taxon>
        <taxon>Xylariomycetidae</taxon>
        <taxon>Xylariales</taxon>
        <taxon>Hypoxylaceae</taxon>
        <taxon>Hypoxylon</taxon>
    </lineage>
</organism>